<accession>A0AB34PVV3</accession>
<dbReference type="GO" id="GO:0005737">
    <property type="term" value="C:cytoplasm"/>
    <property type="evidence" value="ECO:0007669"/>
    <property type="project" value="UniProtKB-SubCell"/>
</dbReference>
<protein>
    <recommendedName>
        <fullName evidence="2">Translation initiation factor eIF2 assembly protein</fullName>
    </recommendedName>
</protein>
<reference evidence="3 4" key="1">
    <citation type="submission" date="2013-12" db="EMBL/GenBank/DDBJ databases">
        <title>The Genome Sequence of Candida albicans P78048.</title>
        <authorList>
            <consortium name="The Broad Institute Genome Sequencing Platform"/>
            <consortium name="The Broad Institute Genome Sequencing Center for Infectious Disease"/>
            <person name="Cuomo C."/>
            <person name="Bennett R."/>
            <person name="Hirakawa M."/>
            <person name="Noverr M."/>
            <person name="Mitchell A."/>
            <person name="Young S.K."/>
            <person name="Zeng Q."/>
            <person name="Gargeya S."/>
            <person name="Fitzgerald M."/>
            <person name="Abouelleil A."/>
            <person name="Alvarado L."/>
            <person name="Berlin A.M."/>
            <person name="Chapman S.B."/>
            <person name="Dewar J."/>
            <person name="Goldberg J."/>
            <person name="Griggs A."/>
            <person name="Gujja S."/>
            <person name="Hansen M."/>
            <person name="Howarth C."/>
            <person name="Imamovic A."/>
            <person name="Larimer J."/>
            <person name="McCowan C."/>
            <person name="Murphy C."/>
            <person name="Pearson M."/>
            <person name="Priest M."/>
            <person name="Roberts A."/>
            <person name="Saif S."/>
            <person name="Shea T."/>
            <person name="Sykes S."/>
            <person name="Wortman J."/>
            <person name="Nusbaum C."/>
            <person name="Birren B."/>
        </authorList>
    </citation>
    <scope>NUCLEOTIDE SEQUENCE [LARGE SCALE GENOMIC DNA]</scope>
    <source>
        <strain evidence="3 4">P78048</strain>
    </source>
</reference>
<organism evidence="3 4">
    <name type="scientific">Candida albicans P78048</name>
    <dbReference type="NCBI Taxonomy" id="1094989"/>
    <lineage>
        <taxon>Eukaryota</taxon>
        <taxon>Fungi</taxon>
        <taxon>Dikarya</taxon>
        <taxon>Ascomycota</taxon>
        <taxon>Saccharomycotina</taxon>
        <taxon>Pichiomycetes</taxon>
        <taxon>Debaryomycetaceae</taxon>
        <taxon>Candida/Lodderomyces clade</taxon>
        <taxon>Candida</taxon>
    </lineage>
</organism>
<comment type="caution">
    <text evidence="3">The sequence shown here is derived from an EMBL/GenBank/DDBJ whole genome shotgun (WGS) entry which is preliminary data.</text>
</comment>
<keyword evidence="2" id="KW-0460">Magnesium</keyword>
<dbReference type="InterPro" id="IPR009772">
    <property type="entry name" value="CDC123"/>
</dbReference>
<dbReference type="PANTHER" id="PTHR15323:SF6">
    <property type="entry name" value="CELL DIVISION CYCLE PROTEIN 123 HOMOLOG"/>
    <property type="match status" value="1"/>
</dbReference>
<keyword evidence="2" id="KW-0963">Cytoplasm</keyword>
<keyword evidence="2" id="KW-0067">ATP-binding</keyword>
<evidence type="ECO:0000313" key="4">
    <source>
        <dbReference type="Proteomes" id="UP000030161"/>
    </source>
</evidence>
<gene>
    <name evidence="3" type="ORF">MG3_03544</name>
</gene>
<dbReference type="PIRSF" id="PIRSF007807">
    <property type="entry name" value="Cdc123"/>
    <property type="match status" value="1"/>
</dbReference>
<evidence type="ECO:0000256" key="1">
    <source>
        <dbReference type="ARBA" id="ARBA00011047"/>
    </source>
</evidence>
<evidence type="ECO:0000256" key="2">
    <source>
        <dbReference type="PIRNR" id="PIRNR007807"/>
    </source>
</evidence>
<dbReference type="Proteomes" id="UP000030161">
    <property type="component" value="Unassembled WGS sequence"/>
</dbReference>
<comment type="similarity">
    <text evidence="1 2">Belongs to the CDC123 family.</text>
</comment>
<dbReference type="AlphaFoldDB" id="A0AB34PVV3"/>
<dbReference type="GO" id="GO:0051301">
    <property type="term" value="P:cell division"/>
    <property type="evidence" value="ECO:0007669"/>
    <property type="project" value="UniProtKB-KW"/>
</dbReference>
<keyword evidence="2" id="KW-0479">Metal-binding</keyword>
<proteinExistence type="inferred from homology"/>
<keyword evidence="2" id="KW-0143">Chaperone</keyword>
<keyword evidence="2" id="KW-0547">Nucleotide-binding</keyword>
<comment type="subcellular location">
    <subcellularLocation>
        <location evidence="2">Cytoplasm</location>
    </subcellularLocation>
</comment>
<dbReference type="GO" id="GO:0005524">
    <property type="term" value="F:ATP binding"/>
    <property type="evidence" value="ECO:0007669"/>
    <property type="project" value="UniProtKB-KW"/>
</dbReference>
<name>A0AB34PVV3_CANAX</name>
<dbReference type="EMBL" id="AJIX01000025">
    <property type="protein sequence ID" value="KGR09623.1"/>
    <property type="molecule type" value="Genomic_DNA"/>
</dbReference>
<keyword evidence="3" id="KW-0132">Cell division</keyword>
<evidence type="ECO:0000313" key="3">
    <source>
        <dbReference type="EMBL" id="KGR09623.1"/>
    </source>
</evidence>
<keyword evidence="3" id="KW-0131">Cell cycle</keyword>
<dbReference type="GO" id="GO:0046872">
    <property type="term" value="F:metal ion binding"/>
    <property type="evidence" value="ECO:0007669"/>
    <property type="project" value="UniProtKB-KW"/>
</dbReference>
<dbReference type="Pfam" id="PF07065">
    <property type="entry name" value="D123"/>
    <property type="match status" value="1"/>
</dbReference>
<dbReference type="PANTHER" id="PTHR15323">
    <property type="entry name" value="D123 PROTEIN"/>
    <property type="match status" value="1"/>
</dbReference>
<sequence>MTERDYTTFETIDLTSEEVLQCSYSNWSKLFPGKTFPSKIIKPLPSTFLDYLASESIRLPSNTNNKKITVLEADSDNEYSDWDDEEDQQQDAEHNDNVFSQFQDIQDKIDASIQEMGGAVFTKLNWSSPKDAKWIMPGNTIKCQNVSDVYLLLNSSDHIGDDLDNPFSEVQQKEMIPEKVDYELVLTKWQEINPAYEFRVFVKDHRIIGISQRDNNKYEFLQGLKSELNEKITQFVEDHVIPKLKSNTQLSKYIVDVYVSKNAIYIIDINPFSRKSDSCLFTWVELLDKKDKHDNHHELRLVENQNFAKEFSESQVPIEVVGATMDTEAMVELAREWDKLQAKEK</sequence>